<protein>
    <recommendedName>
        <fullName evidence="1">ABC-three component systems C-terminal domain-containing protein</fullName>
    </recommendedName>
</protein>
<gene>
    <name evidence="2" type="ORF">B0703_07510</name>
</gene>
<dbReference type="Pfam" id="PF20282">
    <property type="entry name" value="CTD6"/>
    <property type="match status" value="1"/>
</dbReference>
<evidence type="ECO:0000313" key="2">
    <source>
        <dbReference type="EMBL" id="WNE84846.1"/>
    </source>
</evidence>
<sequence>MDKPNGTYALGVFCTFVRPYVSGESRGISTQKKGFMKDFFDVILESSATDTSDVNKRHYSKAKTAINEGVWAGINQTDLVKFFNGCRKLPQWKASEFFQHLDKARVESLFDDIGIDALSQFQRCLGQVNIKAPSIDKLPSAVSTWLFEILEANADNRDLLVDGTAFQPEFELLDDLPLAEGHISSGKLHLGRSAVAWRKSPSPPESPDFNVERTYLAQMESAYAEHLHRQIRSRDDLPDRQRKEYDRQRGYFYNAEGLRRNMRDVIDDGETEFHAMKDDLYDGVCDVCNEEYDDGLARMLATLNQAAILPLSGSVITRFPTIVKAAEKKGICHMLVNDTRLEWVSADE</sequence>
<accession>A0AAF1A430</accession>
<dbReference type="Proteomes" id="UP000193179">
    <property type="component" value="Chromosome"/>
</dbReference>
<dbReference type="AlphaFoldDB" id="A0AAF1A430"/>
<reference evidence="2" key="2">
    <citation type="submission" date="2023-09" db="EMBL/GenBank/DDBJ databases">
        <title>Ecological and genomic based identification of the Bifidobacterium adolescentis prototype of the healthy human gut microbiota.</title>
        <authorList>
            <person name="Lugli G.A."/>
            <person name="Argentini C."/>
            <person name="Tarracchini C."/>
            <person name="Fontana F."/>
            <person name="Alessandri G."/>
            <person name="Mancabelli L."/>
            <person name="Milani C."/>
            <person name="Turroni F."/>
            <person name="Ventura M."/>
        </authorList>
    </citation>
    <scope>NUCLEOTIDE SEQUENCE</scope>
    <source>
        <strain evidence="2">703B</strain>
    </source>
</reference>
<proteinExistence type="predicted"/>
<name>A0AAF1A430_BIFAD</name>
<dbReference type="InterPro" id="IPR046914">
    <property type="entry name" value="ABC-3C_CTD6"/>
</dbReference>
<feature type="domain" description="ABC-three component systems C-terminal" evidence="1">
    <location>
        <begin position="212"/>
        <end position="343"/>
    </location>
</feature>
<evidence type="ECO:0000259" key="1">
    <source>
        <dbReference type="Pfam" id="PF20282"/>
    </source>
</evidence>
<organism evidence="2 3">
    <name type="scientific">Bifidobacterium adolescentis</name>
    <dbReference type="NCBI Taxonomy" id="1680"/>
    <lineage>
        <taxon>Bacteria</taxon>
        <taxon>Bacillati</taxon>
        <taxon>Actinomycetota</taxon>
        <taxon>Actinomycetes</taxon>
        <taxon>Bifidobacteriales</taxon>
        <taxon>Bifidobacteriaceae</taxon>
        <taxon>Bifidobacterium</taxon>
    </lineage>
</organism>
<reference evidence="2" key="1">
    <citation type="journal article" date="2016" name="Sci. Rep.">
        <title>Evaluation of genetic diversity among strains of the human gut commensal Bifidobacterium adolescentis.</title>
        <authorList>
            <person name="Duranti S."/>
            <person name="Milani C."/>
            <person name="Lugli G.A."/>
            <person name="Mancabelli L."/>
            <person name="Turroni F."/>
            <person name="Ferrario C."/>
            <person name="Mangifesta M."/>
            <person name="Viappiani A."/>
            <person name="Sanchez B."/>
            <person name="Margolles A."/>
            <person name="van Sinderen D."/>
            <person name="Ventura M."/>
        </authorList>
    </citation>
    <scope>NUCLEOTIDE SEQUENCE</scope>
    <source>
        <strain evidence="2">703B</strain>
    </source>
</reference>
<dbReference type="RefSeq" id="WP_085346507.1">
    <property type="nucleotide sequence ID" value="NZ_CAXVKA010000001.1"/>
</dbReference>
<evidence type="ECO:0000313" key="3">
    <source>
        <dbReference type="Proteomes" id="UP000193179"/>
    </source>
</evidence>
<dbReference type="EMBL" id="CP133648">
    <property type="protein sequence ID" value="WNE84846.1"/>
    <property type="molecule type" value="Genomic_DNA"/>
</dbReference>